<dbReference type="PANTHER" id="PTHR30472">
    <property type="entry name" value="FERRIC ENTEROBACTIN TRANSPORT SYSTEM PERMEASE PROTEIN"/>
    <property type="match status" value="1"/>
</dbReference>
<evidence type="ECO:0000256" key="4">
    <source>
        <dbReference type="ARBA" id="ARBA00022475"/>
    </source>
</evidence>
<feature type="transmembrane region" description="Helical" evidence="8">
    <location>
        <begin position="35"/>
        <end position="56"/>
    </location>
</feature>
<feature type="transmembrane region" description="Helical" evidence="8">
    <location>
        <begin position="217"/>
        <end position="234"/>
    </location>
</feature>
<dbReference type="CDD" id="cd06550">
    <property type="entry name" value="TM_ABC_iron-siderophores_like"/>
    <property type="match status" value="1"/>
</dbReference>
<sequence length="352" mass="39203">MSTPDFTQTDEYQFKKRWNRAWGFKNPLKAINRKSYIRTAVNVLIMSAMFLIVFFWNQGWKVDPKEVIRHVMVAKLLLTGICMGLSGYLIQTLTNNRFSDTSILGIGNINLLGLMIFVQMIGFQTVSMDKFNFVIAFQPFLYFVSPLILMIIYYVASKEVSSFNFKKMIIAGILVNFLSTSIALIVSQHLHELGRILISNLSFGTVGVGGGDFMKTFYISLGLIIFGIFIVAILSNKIKIIVANQQIASQLGIKVNLVSFATLIAICLMVGASYSLNGNLVFVGLVAGNIARGINKHNYKTGMITSSSLGATFYMAAFGFLFLVINVPEQWVNLAVPLLISPYFIILISKKE</sequence>
<dbReference type="Gene3D" id="1.10.3470.10">
    <property type="entry name" value="ABC transporter involved in vitamin B12 uptake, BtuC"/>
    <property type="match status" value="1"/>
</dbReference>
<dbReference type="SUPFAM" id="SSF81345">
    <property type="entry name" value="ABC transporter involved in vitamin B12 uptake, BtuC"/>
    <property type="match status" value="1"/>
</dbReference>
<evidence type="ECO:0000256" key="7">
    <source>
        <dbReference type="ARBA" id="ARBA00023136"/>
    </source>
</evidence>
<feature type="transmembrane region" description="Helical" evidence="8">
    <location>
        <begin position="133"/>
        <end position="156"/>
    </location>
</feature>
<evidence type="ECO:0000256" key="1">
    <source>
        <dbReference type="ARBA" id="ARBA00004651"/>
    </source>
</evidence>
<keyword evidence="6 8" id="KW-1133">Transmembrane helix</keyword>
<dbReference type="RefSeq" id="WP_263821818.1">
    <property type="nucleotide sequence ID" value="NZ_JAOXHK010000002.1"/>
</dbReference>
<dbReference type="Proteomes" id="UP001208245">
    <property type="component" value="Unassembled WGS sequence"/>
</dbReference>
<gene>
    <name evidence="9" type="ORF">OF376_01840</name>
</gene>
<keyword evidence="7 8" id="KW-0472">Membrane</keyword>
<keyword evidence="3" id="KW-0813">Transport</keyword>
<keyword evidence="4" id="KW-1003">Cell membrane</keyword>
<keyword evidence="5 8" id="KW-0812">Transmembrane</keyword>
<feature type="transmembrane region" description="Helical" evidence="8">
    <location>
        <begin position="102"/>
        <end position="121"/>
    </location>
</feature>
<dbReference type="InterPro" id="IPR000522">
    <property type="entry name" value="ABC_transptr_permease_BtuC"/>
</dbReference>
<proteinExistence type="inferred from homology"/>
<evidence type="ECO:0000313" key="10">
    <source>
        <dbReference type="Proteomes" id="UP001208245"/>
    </source>
</evidence>
<dbReference type="PANTHER" id="PTHR30472:SF25">
    <property type="entry name" value="ABC TRANSPORTER PERMEASE PROTEIN MJ0876-RELATED"/>
    <property type="match status" value="1"/>
</dbReference>
<feature type="transmembrane region" description="Helical" evidence="8">
    <location>
        <begin position="255"/>
        <end position="274"/>
    </location>
</feature>
<evidence type="ECO:0000256" key="6">
    <source>
        <dbReference type="ARBA" id="ARBA00022989"/>
    </source>
</evidence>
<evidence type="ECO:0000256" key="3">
    <source>
        <dbReference type="ARBA" id="ARBA00022448"/>
    </source>
</evidence>
<dbReference type="InterPro" id="IPR037294">
    <property type="entry name" value="ABC_BtuC-like"/>
</dbReference>
<comment type="subcellular location">
    <subcellularLocation>
        <location evidence="1">Cell membrane</location>
        <topology evidence="1">Multi-pass membrane protein</topology>
    </subcellularLocation>
</comment>
<keyword evidence="10" id="KW-1185">Reference proteome</keyword>
<feature type="transmembrane region" description="Helical" evidence="8">
    <location>
        <begin position="168"/>
        <end position="187"/>
    </location>
</feature>
<feature type="transmembrane region" description="Helical" evidence="8">
    <location>
        <begin position="307"/>
        <end position="325"/>
    </location>
</feature>
<protein>
    <submittedName>
        <fullName evidence="9">Iron ABC transporter permease</fullName>
    </submittedName>
</protein>
<comment type="caution">
    <text evidence="9">The sequence shown here is derived from an EMBL/GenBank/DDBJ whole genome shotgun (WGS) entry which is preliminary data.</text>
</comment>
<feature type="transmembrane region" description="Helical" evidence="8">
    <location>
        <begin position="68"/>
        <end position="90"/>
    </location>
</feature>
<evidence type="ECO:0000313" key="9">
    <source>
        <dbReference type="EMBL" id="MCV3728505.1"/>
    </source>
</evidence>
<name>A0ABT3BMQ2_9BACT</name>
<dbReference type="Pfam" id="PF01032">
    <property type="entry name" value="FecCD"/>
    <property type="match status" value="1"/>
</dbReference>
<reference evidence="9 10" key="1">
    <citation type="journal article" date="2020" name="Int. J. Syst. Evol. Microbiol.">
        <title>Ureaplasma miroungigenitalium sp. nov. isolated from northern elephant seals (Mirounga angustirostris) and Ureaplasma zalophigenitalium sp. nov. isolated from California sea lions (Zalophus californianus).</title>
        <authorList>
            <person name="Volokhov D.V."/>
            <person name="Gulland F.M."/>
            <person name="Gao Y."/>
            <person name="Chizhikov V.E."/>
        </authorList>
    </citation>
    <scope>NUCLEOTIDE SEQUENCE [LARGE SCALE GENOMIC DNA]</scope>
    <source>
        <strain evidence="9 10">ES3182-GEN</strain>
    </source>
</reference>
<evidence type="ECO:0000256" key="8">
    <source>
        <dbReference type="SAM" id="Phobius"/>
    </source>
</evidence>
<accession>A0ABT3BMQ2</accession>
<evidence type="ECO:0000256" key="2">
    <source>
        <dbReference type="ARBA" id="ARBA00007935"/>
    </source>
</evidence>
<evidence type="ECO:0000256" key="5">
    <source>
        <dbReference type="ARBA" id="ARBA00022692"/>
    </source>
</evidence>
<dbReference type="EMBL" id="JAOXHL010000001">
    <property type="protein sequence ID" value="MCV3728505.1"/>
    <property type="molecule type" value="Genomic_DNA"/>
</dbReference>
<comment type="similarity">
    <text evidence="2">Belongs to the binding-protein-dependent transport system permease family. FecCD subfamily.</text>
</comment>
<feature type="transmembrane region" description="Helical" evidence="8">
    <location>
        <begin position="331"/>
        <end position="349"/>
    </location>
</feature>
<organism evidence="9 10">
    <name type="scientific">Ureaplasma miroungigenitalium</name>
    <dbReference type="NCBI Taxonomy" id="1042321"/>
    <lineage>
        <taxon>Bacteria</taxon>
        <taxon>Bacillati</taxon>
        <taxon>Mycoplasmatota</taxon>
        <taxon>Mycoplasmoidales</taxon>
        <taxon>Mycoplasmoidaceae</taxon>
        <taxon>Ureaplasma</taxon>
    </lineage>
</organism>